<dbReference type="EMBL" id="VFOL01000001">
    <property type="protein sequence ID" value="TQL38992.1"/>
    <property type="molecule type" value="Genomic_DNA"/>
</dbReference>
<proteinExistence type="predicted"/>
<evidence type="ECO:0000313" key="3">
    <source>
        <dbReference type="EMBL" id="TQL38992.1"/>
    </source>
</evidence>
<evidence type="ECO:0000313" key="4">
    <source>
        <dbReference type="Proteomes" id="UP000315983"/>
    </source>
</evidence>
<dbReference type="PROSITE" id="PS50943">
    <property type="entry name" value="HTH_CROC1"/>
    <property type="match status" value="1"/>
</dbReference>
<dbReference type="GO" id="GO:0003677">
    <property type="term" value="F:DNA binding"/>
    <property type="evidence" value="ECO:0007669"/>
    <property type="project" value="InterPro"/>
</dbReference>
<gene>
    <name evidence="3" type="ORF">FB564_4212</name>
    <name evidence="2" type="ORF">Sar04_35420</name>
</gene>
<comment type="caution">
    <text evidence="3">The sequence shown here is derived from an EMBL/GenBank/DDBJ whole genome shotgun (WGS) entry which is preliminary data.</text>
</comment>
<dbReference type="InterPro" id="IPR010982">
    <property type="entry name" value="Lambda_DNA-bd_dom_sf"/>
</dbReference>
<dbReference type="Pfam" id="PF13560">
    <property type="entry name" value="HTH_31"/>
    <property type="match status" value="1"/>
</dbReference>
<dbReference type="GeneID" id="93773366"/>
<dbReference type="AlphaFoldDB" id="A0A542XT38"/>
<reference evidence="3 4" key="1">
    <citation type="submission" date="2019-06" db="EMBL/GenBank/DDBJ databases">
        <title>Sequencing the genomes of 1000 actinobacteria strains.</title>
        <authorList>
            <person name="Klenk H.-P."/>
        </authorList>
    </citation>
    <scope>NUCLEOTIDE SEQUENCE [LARGE SCALE GENOMIC DNA]</scope>
    <source>
        <strain evidence="3 4">DSM 44819</strain>
    </source>
</reference>
<dbReference type="Proteomes" id="UP000315983">
    <property type="component" value="Unassembled WGS sequence"/>
</dbReference>
<dbReference type="Gene3D" id="1.10.260.40">
    <property type="entry name" value="lambda repressor-like DNA-binding domains"/>
    <property type="match status" value="1"/>
</dbReference>
<dbReference type="RefSeq" id="WP_016812068.1">
    <property type="nucleotide sequence ID" value="NZ_BOQM01000028.1"/>
</dbReference>
<keyword evidence="5" id="KW-1185">Reference proteome</keyword>
<organism evidence="3 4">
    <name type="scientific">Salinispora arenicola</name>
    <dbReference type="NCBI Taxonomy" id="168697"/>
    <lineage>
        <taxon>Bacteria</taxon>
        <taxon>Bacillati</taxon>
        <taxon>Actinomycetota</taxon>
        <taxon>Actinomycetes</taxon>
        <taxon>Micromonosporales</taxon>
        <taxon>Micromonosporaceae</taxon>
        <taxon>Salinispora</taxon>
    </lineage>
</organism>
<dbReference type="CDD" id="cd00093">
    <property type="entry name" value="HTH_XRE"/>
    <property type="match status" value="1"/>
</dbReference>
<dbReference type="InterPro" id="IPR043917">
    <property type="entry name" value="DUF5753"/>
</dbReference>
<evidence type="ECO:0000259" key="1">
    <source>
        <dbReference type="PROSITE" id="PS50943"/>
    </source>
</evidence>
<dbReference type="SMART" id="SM00530">
    <property type="entry name" value="HTH_XRE"/>
    <property type="match status" value="1"/>
</dbReference>
<evidence type="ECO:0000313" key="5">
    <source>
        <dbReference type="Proteomes" id="UP000677457"/>
    </source>
</evidence>
<dbReference type="Proteomes" id="UP000677457">
    <property type="component" value="Unassembled WGS sequence"/>
</dbReference>
<evidence type="ECO:0000313" key="2">
    <source>
        <dbReference type="EMBL" id="GIM86806.1"/>
    </source>
</evidence>
<dbReference type="InterPro" id="IPR001387">
    <property type="entry name" value="Cro/C1-type_HTH"/>
</dbReference>
<name>A0A542XT38_SALAC</name>
<protein>
    <submittedName>
        <fullName evidence="3">Helix-turn-helix protein</fullName>
    </submittedName>
    <submittedName>
        <fullName evidence="2">Transcriptional regulator</fullName>
    </submittedName>
</protein>
<reference evidence="2 5" key="2">
    <citation type="submission" date="2021-03" db="EMBL/GenBank/DDBJ databases">
        <title>Whole genome shotgun sequence of Salinispora arenicola NBRC 105043.</title>
        <authorList>
            <person name="Komaki H."/>
            <person name="Tamura T."/>
        </authorList>
    </citation>
    <scope>NUCLEOTIDE SEQUENCE [LARGE SCALE GENOMIC DNA]</scope>
    <source>
        <strain evidence="2 5">NBRC 105043</strain>
    </source>
</reference>
<dbReference type="SUPFAM" id="SSF47413">
    <property type="entry name" value="lambda repressor-like DNA-binding domains"/>
    <property type="match status" value="1"/>
</dbReference>
<dbReference type="Pfam" id="PF19054">
    <property type="entry name" value="DUF5753"/>
    <property type="match status" value="1"/>
</dbReference>
<sequence>MTDVPEVLAEFIVSEIRLARGAAGMTQDVFGRAAGYTASHVSAVENGTRALTVDFIRGADRALNTGGLFRRLATRLGAPSWFLRWLDAERTATQLRYFEPILIPGLLQTEHYARTVLRADDSLTDGEVEQLTAARMDRQKALTGDRPPQLVAVLDEGALRRSGDSFSGIMAQQIAHLRTMTELPHVHVLIIPATSGLHIGLSGPFALARSSEGQWVGHLENQLGGEAVDKDEDVAKLQVMWESVRNEALPRSASVDLLKEVETYHGPQ</sequence>
<feature type="domain" description="HTH cro/C1-type" evidence="1">
    <location>
        <begin position="16"/>
        <end position="56"/>
    </location>
</feature>
<dbReference type="EMBL" id="BOQM01000028">
    <property type="protein sequence ID" value="GIM86806.1"/>
    <property type="molecule type" value="Genomic_DNA"/>
</dbReference>
<accession>A0A542XT38</accession>